<dbReference type="AlphaFoldDB" id="A0A4Q2FKQ8"/>
<accession>A0A4Q2FKQ8</accession>
<reference evidence="1 2" key="1">
    <citation type="submission" date="2018-05" db="EMBL/GenBank/DDBJ databases">
        <title>Streptococcus from otitis media.</title>
        <authorList>
            <person name="Wayes A.M."/>
            <person name="Jakubovics N.S."/>
        </authorList>
    </citation>
    <scope>NUCLEOTIDE SEQUENCE [LARGE SCALE GENOMIC DNA]</scope>
    <source>
        <strain evidence="1 2">NU43</strain>
    </source>
</reference>
<sequence length="172" mass="20026">MGDTQIPLYHCNHESVTSELMKGKLVISQHPNDDSWGGRGMYFWDNLGNARYWSKQKCGETKIVRCVVNFNFDDDILDLTDYYIESKFAKLLSLTGDFIKDKPIGKKIDYLCKNIGYKIVRFFGEYEQTPQTDLINDTNIPNKLTNKVKIIYCVKNNNLIISDFKEFEVKEL</sequence>
<dbReference type="EMBL" id="QEWJ01000007">
    <property type="protein sequence ID" value="RXX20700.1"/>
    <property type="molecule type" value="Genomic_DNA"/>
</dbReference>
<dbReference type="RefSeq" id="WP_129326335.1">
    <property type="nucleotide sequence ID" value="NZ_QEWJ01000007.1"/>
</dbReference>
<protein>
    <recommendedName>
        <fullName evidence="3">RES domain-containing protein</fullName>
    </recommendedName>
</protein>
<evidence type="ECO:0000313" key="1">
    <source>
        <dbReference type="EMBL" id="RXX20700.1"/>
    </source>
</evidence>
<name>A0A4Q2FKQ8_STROR</name>
<proteinExistence type="predicted"/>
<comment type="caution">
    <text evidence="1">The sequence shown here is derived from an EMBL/GenBank/DDBJ whole genome shotgun (WGS) entry which is preliminary data.</text>
</comment>
<organism evidence="1 2">
    <name type="scientific">Streptococcus oralis</name>
    <dbReference type="NCBI Taxonomy" id="1303"/>
    <lineage>
        <taxon>Bacteria</taxon>
        <taxon>Bacillati</taxon>
        <taxon>Bacillota</taxon>
        <taxon>Bacilli</taxon>
        <taxon>Lactobacillales</taxon>
        <taxon>Streptococcaceae</taxon>
        <taxon>Streptococcus</taxon>
    </lineage>
</organism>
<evidence type="ECO:0008006" key="3">
    <source>
        <dbReference type="Google" id="ProtNLM"/>
    </source>
</evidence>
<evidence type="ECO:0000313" key="2">
    <source>
        <dbReference type="Proteomes" id="UP000289485"/>
    </source>
</evidence>
<gene>
    <name evidence="1" type="ORF">DF216_06575</name>
</gene>
<dbReference type="Proteomes" id="UP000289485">
    <property type="component" value="Unassembled WGS sequence"/>
</dbReference>